<dbReference type="PANTHER" id="PTHR13664">
    <property type="entry name" value="BECLIN 1-ASSOCIATED AUTOPHAGY-RELATED KEY REGULATOR"/>
    <property type="match status" value="1"/>
</dbReference>
<dbReference type="GO" id="GO:0016240">
    <property type="term" value="P:autophagosome membrane docking"/>
    <property type="evidence" value="ECO:0007669"/>
    <property type="project" value="TreeGrafter"/>
</dbReference>
<accession>A0A816UU17</accession>
<evidence type="ECO:0000256" key="3">
    <source>
        <dbReference type="SAM" id="MobiDB-lite"/>
    </source>
</evidence>
<dbReference type="GO" id="GO:0043495">
    <property type="term" value="F:protein-membrane adaptor activity"/>
    <property type="evidence" value="ECO:0007669"/>
    <property type="project" value="TreeGrafter"/>
</dbReference>
<dbReference type="Pfam" id="PF10186">
    <property type="entry name" value="ATG14"/>
    <property type="match status" value="1"/>
</dbReference>
<comment type="caution">
    <text evidence="4">The sequence shown here is derived from an EMBL/GenBank/DDBJ whole genome shotgun (WGS) entry which is preliminary data.</text>
</comment>
<dbReference type="PANTHER" id="PTHR13664:SF0">
    <property type="entry name" value="BECLIN 1-ASSOCIATED AUTOPHAGY-RELATED KEY REGULATOR"/>
    <property type="match status" value="1"/>
</dbReference>
<dbReference type="GO" id="GO:0097632">
    <property type="term" value="C:extrinsic component of phagophore assembly site membrane"/>
    <property type="evidence" value="ECO:0007669"/>
    <property type="project" value="TreeGrafter"/>
</dbReference>
<dbReference type="GO" id="GO:0009267">
    <property type="term" value="P:cellular response to starvation"/>
    <property type="evidence" value="ECO:0007669"/>
    <property type="project" value="TreeGrafter"/>
</dbReference>
<feature type="region of interest" description="Disordered" evidence="3">
    <location>
        <begin position="1"/>
        <end position="21"/>
    </location>
</feature>
<feature type="coiled-coil region" evidence="2">
    <location>
        <begin position="187"/>
        <end position="214"/>
    </location>
</feature>
<dbReference type="AlphaFoldDB" id="A0A816UU17"/>
<organism evidence="4 5">
    <name type="scientific">Rotaria magnacalcarata</name>
    <dbReference type="NCBI Taxonomy" id="392030"/>
    <lineage>
        <taxon>Eukaryota</taxon>
        <taxon>Metazoa</taxon>
        <taxon>Spiralia</taxon>
        <taxon>Gnathifera</taxon>
        <taxon>Rotifera</taxon>
        <taxon>Eurotatoria</taxon>
        <taxon>Bdelloidea</taxon>
        <taxon>Philodinida</taxon>
        <taxon>Philodinidae</taxon>
        <taxon>Rotaria</taxon>
    </lineage>
</organism>
<gene>
    <name evidence="4" type="ORF">XDN619_LOCUS21037</name>
</gene>
<evidence type="ECO:0000256" key="1">
    <source>
        <dbReference type="ARBA" id="ARBA00023054"/>
    </source>
</evidence>
<evidence type="ECO:0000256" key="2">
    <source>
        <dbReference type="SAM" id="Coils"/>
    </source>
</evidence>
<sequence>MNNMDTDDDQNSPDIYSPQPNVMTTTIAPNQFLFSTYRDNIRANIDNDIDDHLAAVSMNILGNIKLSTSSSYKCCLCRKIVDDATLTCAKCVNTGRFCPLKHDNCSNKRRQALANMLTSSDFEEFQQYSNKYSINSPPHLQCSDRMFFLKKFNIEKKNLQAEYQTKMEPVIQLHQMSEEILIRKNRLNHVNQSIERLREQIKKGKKANDKIRERMSTQNLRIKFISKKIDDIKRVLVLSNEEIGNKDRKRIDHEKKLHVIRRQRLNEVYKYIFPIEHLSSIEENLASTLRALSSAQQPIADDANNNNDWSENDDTLAAEGDRYQIVNSCLPANGAYQIAKLLLTLDVDNKSPDSDSLQTTLAHELYEVLSALSHACQLINVIAFYLHIALPFRLHQLEFNGDNLTTDRLRADIAKLNANIVTSCLAQDIPIENTHVTYTMENLLKLLTFKEYRSRPKPVLYLQSYIDMMEEEVNEISRAYVTDYWFDDVEKDVMDILTGDEWETISHDYYIPDDPSIHERMSSLPSISIPHPHSTMNGSIGYLKTISSSVLNSFFSYLENHKT</sequence>
<evidence type="ECO:0008006" key="6">
    <source>
        <dbReference type="Google" id="ProtNLM"/>
    </source>
</evidence>
<dbReference type="EMBL" id="CAJNRG010009320">
    <property type="protein sequence ID" value="CAF2112469.1"/>
    <property type="molecule type" value="Genomic_DNA"/>
</dbReference>
<keyword evidence="1 2" id="KW-0175">Coiled coil</keyword>
<dbReference type="GO" id="GO:0035014">
    <property type="term" value="F:phosphatidylinositol 3-kinase regulator activity"/>
    <property type="evidence" value="ECO:0007669"/>
    <property type="project" value="TreeGrafter"/>
</dbReference>
<reference evidence="4" key="1">
    <citation type="submission" date="2021-02" db="EMBL/GenBank/DDBJ databases">
        <authorList>
            <person name="Nowell W R."/>
        </authorList>
    </citation>
    <scope>NUCLEOTIDE SEQUENCE</scope>
</reference>
<evidence type="ECO:0000313" key="5">
    <source>
        <dbReference type="Proteomes" id="UP000663887"/>
    </source>
</evidence>
<protein>
    <recommendedName>
        <fullName evidence="6">Beclin 1-associated autophagy-related key regulator</fullName>
    </recommendedName>
</protein>
<evidence type="ECO:0000313" key="4">
    <source>
        <dbReference type="EMBL" id="CAF2112469.1"/>
    </source>
</evidence>
<feature type="compositionally biased region" description="Polar residues" evidence="3">
    <location>
        <begin position="12"/>
        <end position="21"/>
    </location>
</feature>
<dbReference type="GO" id="GO:0005776">
    <property type="term" value="C:autophagosome"/>
    <property type="evidence" value="ECO:0007669"/>
    <property type="project" value="TreeGrafter"/>
</dbReference>
<dbReference type="GO" id="GO:0035032">
    <property type="term" value="C:phosphatidylinositol 3-kinase complex, class III"/>
    <property type="evidence" value="ECO:0007669"/>
    <property type="project" value="TreeGrafter"/>
</dbReference>
<dbReference type="GO" id="GO:0000423">
    <property type="term" value="P:mitophagy"/>
    <property type="evidence" value="ECO:0007669"/>
    <property type="project" value="TreeGrafter"/>
</dbReference>
<dbReference type="GO" id="GO:0000045">
    <property type="term" value="P:autophagosome assembly"/>
    <property type="evidence" value="ECO:0007669"/>
    <property type="project" value="TreeGrafter"/>
</dbReference>
<dbReference type="Proteomes" id="UP000663887">
    <property type="component" value="Unassembled WGS sequence"/>
</dbReference>
<proteinExistence type="predicted"/>
<dbReference type="GO" id="GO:0097629">
    <property type="term" value="C:extrinsic component of omegasome membrane"/>
    <property type="evidence" value="ECO:0007669"/>
    <property type="project" value="TreeGrafter"/>
</dbReference>
<dbReference type="InterPro" id="IPR018791">
    <property type="entry name" value="UV_resistance/autophagy_Atg14"/>
</dbReference>
<name>A0A816UU17_9BILA</name>
<feature type="compositionally biased region" description="Acidic residues" evidence="3">
    <location>
        <begin position="1"/>
        <end position="11"/>
    </location>
</feature>